<name>A0A1M4U1U2_9SPHI</name>
<dbReference type="STRING" id="288992.SAMN04488522_101402"/>
<accession>A0A1M4U1U2</accession>
<keyword evidence="2" id="KW-1185">Reference proteome</keyword>
<dbReference type="EMBL" id="FQUQ01000001">
    <property type="protein sequence ID" value="SHE50653.1"/>
    <property type="molecule type" value="Genomic_DNA"/>
</dbReference>
<organism evidence="1 2">
    <name type="scientific">Pedobacter caeni</name>
    <dbReference type="NCBI Taxonomy" id="288992"/>
    <lineage>
        <taxon>Bacteria</taxon>
        <taxon>Pseudomonadati</taxon>
        <taxon>Bacteroidota</taxon>
        <taxon>Sphingobacteriia</taxon>
        <taxon>Sphingobacteriales</taxon>
        <taxon>Sphingobacteriaceae</taxon>
        <taxon>Pedobacter</taxon>
    </lineage>
</organism>
<proteinExistence type="predicted"/>
<evidence type="ECO:0000313" key="1">
    <source>
        <dbReference type="EMBL" id="SHE50653.1"/>
    </source>
</evidence>
<protein>
    <submittedName>
        <fullName evidence="1">Uncharacterized protein family UPF0560</fullName>
    </submittedName>
</protein>
<reference evidence="2" key="1">
    <citation type="submission" date="2016-11" db="EMBL/GenBank/DDBJ databases">
        <authorList>
            <person name="Varghese N."/>
            <person name="Submissions S."/>
        </authorList>
    </citation>
    <scope>NUCLEOTIDE SEQUENCE [LARGE SCALE GENOMIC DNA]</scope>
    <source>
        <strain evidence="2">DSM 16990</strain>
    </source>
</reference>
<dbReference type="AlphaFoldDB" id="A0A1M4U1U2"/>
<dbReference type="Proteomes" id="UP000184287">
    <property type="component" value="Unassembled WGS sequence"/>
</dbReference>
<dbReference type="Gene3D" id="2.60.40.1120">
    <property type="entry name" value="Carboxypeptidase-like, regulatory domain"/>
    <property type="match status" value="1"/>
</dbReference>
<dbReference type="SUPFAM" id="SSF49464">
    <property type="entry name" value="Carboxypeptidase regulatory domain-like"/>
    <property type="match status" value="1"/>
</dbReference>
<dbReference type="OrthoDB" id="973965at2"/>
<sequence length="591" mass="61961">MKKFIPLFVITLFILSFTNCKKSGEPGPGEGPGPGSENFAQHFGNLTNKNFTGQIVDVAQNGLSGVTIKIGSSSTQTDANGIFVLKNVSVYEKFAYITATKTGYLNGSRAAVPTAGTNHIKIMLLPGSVTSTVNTGTTSNVSLSNGTKVTFDGSFKTETGSAYSGIVNVMVNHLDPADANIGDKMPGMLFAQASNGDPKLLETFGMVNVELRGSAGEKLQLSTTAQVEFPITATQQTTAPATIPLWHFDESLGYWKEEGVATRSGNKYTGSVKHFSWWNVDLPLQSVLLKFKITDAAGNPLPNIRTTLSDSYPANTNSNGEVSGLVPRNTALVLKTYATSSCATLLSTQSIGPFTTDTTLPDVVVTPGSSATQIRTINGTLKKCDNSNVTNGYVALSYDFKTYIAMVTNGNFSLNIITCASSNSFTIRGEDLDSHQNSGTTSAGLNTPVVNIGILNTCIATPESIIYTIDGAAPIQITSNITASISGNALNISGGTLNPLSIIGNNVAPGTYTTPSGFQISGTGLSPAGISGAPTYSNFAITYSLLKVGATGQFIDILFNGTYNEMVMTGMGQGFNATRSISGTAHVLRDN</sequence>
<dbReference type="RefSeq" id="WP_073226734.1">
    <property type="nucleotide sequence ID" value="NZ_FQUQ01000001.1"/>
</dbReference>
<evidence type="ECO:0000313" key="2">
    <source>
        <dbReference type="Proteomes" id="UP000184287"/>
    </source>
</evidence>
<gene>
    <name evidence="1" type="ORF">SAMN04488522_101402</name>
</gene>
<dbReference type="InterPro" id="IPR008969">
    <property type="entry name" value="CarboxyPept-like_regulatory"/>
</dbReference>